<protein>
    <recommendedName>
        <fullName evidence="1">Hemerythrin-like domain-containing protein</fullName>
    </recommendedName>
</protein>
<feature type="domain" description="Hemerythrin-like" evidence="1">
    <location>
        <begin position="32"/>
        <end position="130"/>
    </location>
</feature>
<dbReference type="Pfam" id="PF01814">
    <property type="entry name" value="Hemerythrin"/>
    <property type="match status" value="1"/>
</dbReference>
<dbReference type="PANTHER" id="PTHR38048:SF2">
    <property type="entry name" value="HEMERYTHRIN-LIKE DOMAIN-CONTAINING PROTEIN"/>
    <property type="match status" value="1"/>
</dbReference>
<sequence length="219" mass="25305">MATDMCYVHNLFIRGLNSIYLQSPYVKTPNDIADLLFYTRCLLDCIMAHHDGEEMYVFPDLEELTGDPEIMQVNTDQHEAFHDGIETLLEYTKITDPATGYSQERFIEIIDSFAPALYTHLKEEIDTLLALDKYPSEPLKAMWAKADKHINDVGSFDEMFPLAFGCSDKGFEGGKHKHPPVPYVMKMVVKYWFARKHQGAWRFCPCDFDGTPKRLYFLP</sequence>
<dbReference type="CDD" id="cd12108">
    <property type="entry name" value="Hr-like"/>
    <property type="match status" value="1"/>
</dbReference>
<evidence type="ECO:0000313" key="3">
    <source>
        <dbReference type="Proteomes" id="UP001305779"/>
    </source>
</evidence>
<proteinExistence type="predicted"/>
<name>A0ABR0DZQ7_ZASCE</name>
<dbReference type="PANTHER" id="PTHR38048">
    <property type="entry name" value="EXPRESSED PROTEIN"/>
    <property type="match status" value="1"/>
</dbReference>
<dbReference type="Gene3D" id="1.20.120.520">
    <property type="entry name" value="nmb1532 protein domain like"/>
    <property type="match status" value="1"/>
</dbReference>
<gene>
    <name evidence="2" type="ORF">PRZ48_014724</name>
</gene>
<dbReference type="EMBL" id="JAXOVC010000014">
    <property type="protein sequence ID" value="KAK4494426.1"/>
    <property type="molecule type" value="Genomic_DNA"/>
</dbReference>
<dbReference type="Proteomes" id="UP001305779">
    <property type="component" value="Unassembled WGS sequence"/>
</dbReference>
<reference evidence="2 3" key="1">
    <citation type="journal article" date="2023" name="G3 (Bethesda)">
        <title>A chromosome-level genome assembly of Zasmidium syzygii isolated from banana leaves.</title>
        <authorList>
            <person name="van Westerhoven A.C."/>
            <person name="Mehrabi R."/>
            <person name="Talebi R."/>
            <person name="Steentjes M.B.F."/>
            <person name="Corcolon B."/>
            <person name="Chong P.A."/>
            <person name="Kema G.H.J."/>
            <person name="Seidl M.F."/>
        </authorList>
    </citation>
    <scope>NUCLEOTIDE SEQUENCE [LARGE SCALE GENOMIC DNA]</scope>
    <source>
        <strain evidence="2 3">P124</strain>
    </source>
</reference>
<evidence type="ECO:0000313" key="2">
    <source>
        <dbReference type="EMBL" id="KAK4494426.1"/>
    </source>
</evidence>
<accession>A0ABR0DZQ7</accession>
<organism evidence="2 3">
    <name type="scientific">Zasmidium cellare</name>
    <name type="common">Wine cellar mold</name>
    <name type="synonym">Racodium cellare</name>
    <dbReference type="NCBI Taxonomy" id="395010"/>
    <lineage>
        <taxon>Eukaryota</taxon>
        <taxon>Fungi</taxon>
        <taxon>Dikarya</taxon>
        <taxon>Ascomycota</taxon>
        <taxon>Pezizomycotina</taxon>
        <taxon>Dothideomycetes</taxon>
        <taxon>Dothideomycetidae</taxon>
        <taxon>Mycosphaerellales</taxon>
        <taxon>Mycosphaerellaceae</taxon>
        <taxon>Zasmidium</taxon>
    </lineage>
</organism>
<keyword evidence="3" id="KW-1185">Reference proteome</keyword>
<dbReference type="InterPro" id="IPR012312">
    <property type="entry name" value="Hemerythrin-like"/>
</dbReference>
<evidence type="ECO:0000259" key="1">
    <source>
        <dbReference type="Pfam" id="PF01814"/>
    </source>
</evidence>
<dbReference type="InterPro" id="IPR053206">
    <property type="entry name" value="Dimeric_xanthone_biosynth"/>
</dbReference>
<comment type="caution">
    <text evidence="2">The sequence shown here is derived from an EMBL/GenBank/DDBJ whole genome shotgun (WGS) entry which is preliminary data.</text>
</comment>